<dbReference type="eggNOG" id="KOG4197">
    <property type="taxonomic scope" value="Eukaryota"/>
</dbReference>
<dbReference type="Gene3D" id="1.25.40.10">
    <property type="entry name" value="Tetratricopeptide repeat domain"/>
    <property type="match status" value="8"/>
</dbReference>
<dbReference type="InterPro" id="IPR011990">
    <property type="entry name" value="TPR-like_helical_dom_sf"/>
</dbReference>
<dbReference type="FunFam" id="1.25.40.10:FF:000090">
    <property type="entry name" value="Pentatricopeptide repeat-containing protein, chloroplastic"/>
    <property type="match status" value="1"/>
</dbReference>
<dbReference type="FunFam" id="1.25.40.10:FF:000343">
    <property type="entry name" value="Pentatricopeptide repeat-containing protein At3g58590"/>
    <property type="match status" value="1"/>
</dbReference>
<dbReference type="Pfam" id="PF20431">
    <property type="entry name" value="E_motif"/>
    <property type="match status" value="1"/>
</dbReference>
<evidence type="ECO:0000256" key="1">
    <source>
        <dbReference type="ARBA" id="ARBA00022737"/>
    </source>
</evidence>
<feature type="repeat" description="PPR" evidence="2">
    <location>
        <begin position="764"/>
        <end position="798"/>
    </location>
</feature>
<dbReference type="InterPro" id="IPR046848">
    <property type="entry name" value="E_motif"/>
</dbReference>
<dbReference type="SUPFAM" id="SSF48452">
    <property type="entry name" value="TPR-like"/>
    <property type="match status" value="1"/>
</dbReference>
<feature type="repeat" description="PPR" evidence="2">
    <location>
        <begin position="562"/>
        <end position="596"/>
    </location>
</feature>
<dbReference type="EMBL" id="KI392068">
    <property type="protein sequence ID" value="ERN19736.1"/>
    <property type="molecule type" value="Genomic_DNA"/>
</dbReference>
<feature type="repeat" description="PPR" evidence="2">
    <location>
        <begin position="663"/>
        <end position="697"/>
    </location>
</feature>
<dbReference type="GO" id="GO:0009451">
    <property type="term" value="P:RNA modification"/>
    <property type="evidence" value="ECO:0000318"/>
    <property type="project" value="GO_Central"/>
</dbReference>
<evidence type="ECO:0000256" key="2">
    <source>
        <dbReference type="PROSITE-ProRule" id="PRU00708"/>
    </source>
</evidence>
<dbReference type="FunFam" id="1.25.40.10:FF:000344">
    <property type="entry name" value="Pentatricopeptide repeat-containing protein"/>
    <property type="match status" value="1"/>
</dbReference>
<keyword evidence="4" id="KW-1185">Reference proteome</keyword>
<feature type="repeat" description="PPR" evidence="2">
    <location>
        <begin position="329"/>
        <end position="363"/>
    </location>
</feature>
<feature type="repeat" description="PPR" evidence="2">
    <location>
        <begin position="159"/>
        <end position="189"/>
    </location>
</feature>
<sequence>MRVPWKFPSFRGYNILLPLQYRLSLNSSSLMLLHSHASKLLISFDDSVREKITRANASESEWISRMRESCKRGGVEEAITLYCHMSACGIKPDISMFPILIKASCQSSNAELGKAIFGHILELGFDEDVIIATAIVDMFAKFLDIQSARKVFDKILKRDVASWNAMIAGYSRMGYVHEALVLFHRMLTSLKPNYLTISILLQVCADSGFEDLGRVLHGYVLRQGLQSDVFLHNSFLVMYNKCDNIKFSERLFERMSRRDLVSWNVMISGYTHTGFPEKALEMFYRLQMEGLICDLITLEAILHACAQLGDIEESKYIHDCIVRSGYFLDLYADNSILVMYCKCGSVYSALELFNRMSQRNLVSWNVMIDGFVRAGHPSKALMMFKNLRVFENRISSESLVAALQAVKQSKQLNQGMCIHGQAIFFGFDSDAFVLNSIIGMYGACASITSAHNCFQFMCERNTITWNTMIYVYAENACFREAFELLGSMQFVGYKADAITLVNILLACTLSLDLKHGKIVHGYAARNGLESDVFVATSLLDLYAKCGRLSMSCSIFQLIPTRNLVTWNAMMQGCCKNGFFRESLSLFHLMQQVGLVPDVTSMVLLIQACSLSGWRKEGKFIHDYVIGAGLESNEFIASSLITMYSKFNDFDSAKSVFDGNSSRNIVIWNAMIAGVAQSALASQAMTLFRLLRHNDIIPDSVTFISVLPSCACSTWLQHGKWIHSLVIRLGYESDAFVGTCLLDVYAKCGAIDMARLVFDGMGIRTTLTWNAMLAANGIHGNVEEAHKLFSQMQKLGLDPDNVTFLCLLSVCRHTGEVEKGLQYFELMTKVYSIVPRSEHYACMVDLLSRGGLLSEALKFIEEISIEPTSSAWGSLLSACRDQGNVEIGELVSEKLFELNPEQSGYHMLLSNIYAANGRWLEAASVRMKLKERGVRKQPAWSVVETF</sequence>
<keyword evidence="1" id="KW-0677">Repeat</keyword>
<gene>
    <name evidence="3" type="ORF">AMTR_s00062p00213230</name>
</gene>
<dbReference type="GO" id="GO:0003723">
    <property type="term" value="F:RNA binding"/>
    <property type="evidence" value="ECO:0000318"/>
    <property type="project" value="GO_Central"/>
</dbReference>
<dbReference type="PROSITE" id="PS51375">
    <property type="entry name" value="PPR"/>
    <property type="match status" value="8"/>
</dbReference>
<dbReference type="Pfam" id="PF01535">
    <property type="entry name" value="PPR"/>
    <property type="match status" value="7"/>
</dbReference>
<name>U5D285_AMBTC</name>
<dbReference type="PANTHER" id="PTHR24015:SF553">
    <property type="entry name" value="DYW DOMAIN-CONTAINING PROTEIN"/>
    <property type="match status" value="1"/>
</dbReference>
<dbReference type="PANTHER" id="PTHR24015">
    <property type="entry name" value="OS07G0578800 PROTEIN-RELATED"/>
    <property type="match status" value="1"/>
</dbReference>
<dbReference type="HOGENOM" id="CLU_002706_15_6_1"/>
<dbReference type="InterPro" id="IPR046960">
    <property type="entry name" value="PPR_At4g14850-like_plant"/>
</dbReference>
<evidence type="ECO:0000313" key="4">
    <source>
        <dbReference type="Proteomes" id="UP000017836"/>
    </source>
</evidence>
<feature type="repeat" description="PPR" evidence="2">
    <location>
        <begin position="259"/>
        <end position="293"/>
    </location>
</feature>
<dbReference type="InterPro" id="IPR002885">
    <property type="entry name" value="PPR_rpt"/>
</dbReference>
<dbReference type="GO" id="GO:0003729">
    <property type="term" value="F:mRNA binding"/>
    <property type="evidence" value="ECO:0007669"/>
    <property type="project" value="UniProtKB-ARBA"/>
</dbReference>
<evidence type="ECO:0000313" key="3">
    <source>
        <dbReference type="EMBL" id="ERN19736.1"/>
    </source>
</evidence>
<dbReference type="OMA" id="MTREYSM"/>
<protein>
    <recommendedName>
        <fullName evidence="5">Pentacotripeptide-repeat region of PRORP domain-containing protein</fullName>
    </recommendedName>
</protein>
<proteinExistence type="predicted"/>
<dbReference type="Proteomes" id="UP000017836">
    <property type="component" value="Unassembled WGS sequence"/>
</dbReference>
<evidence type="ECO:0008006" key="5">
    <source>
        <dbReference type="Google" id="ProtNLM"/>
    </source>
</evidence>
<feature type="repeat" description="PPR" evidence="2">
    <location>
        <begin position="58"/>
        <end position="92"/>
    </location>
</feature>
<dbReference type="NCBIfam" id="TIGR00756">
    <property type="entry name" value="PPR"/>
    <property type="match status" value="6"/>
</dbReference>
<dbReference type="FunFam" id="1.25.40.10:FF:000073">
    <property type="entry name" value="Pentatricopeptide repeat-containing protein chloroplastic"/>
    <property type="match status" value="2"/>
</dbReference>
<dbReference type="AlphaFoldDB" id="U5D285"/>
<reference evidence="4" key="1">
    <citation type="journal article" date="2013" name="Science">
        <title>The Amborella genome and the evolution of flowering plants.</title>
        <authorList>
            <consortium name="Amborella Genome Project"/>
        </authorList>
    </citation>
    <scope>NUCLEOTIDE SEQUENCE [LARGE SCALE GENOMIC DNA]</scope>
</reference>
<dbReference type="OrthoDB" id="1902039at2759"/>
<feature type="repeat" description="PPR" evidence="2">
    <location>
        <begin position="461"/>
        <end position="495"/>
    </location>
</feature>
<organism evidence="3 4">
    <name type="scientific">Amborella trichopoda</name>
    <dbReference type="NCBI Taxonomy" id="13333"/>
    <lineage>
        <taxon>Eukaryota</taxon>
        <taxon>Viridiplantae</taxon>
        <taxon>Streptophyta</taxon>
        <taxon>Embryophyta</taxon>
        <taxon>Tracheophyta</taxon>
        <taxon>Spermatophyta</taxon>
        <taxon>Magnoliopsida</taxon>
        <taxon>Amborellales</taxon>
        <taxon>Amborellaceae</taxon>
        <taxon>Amborella</taxon>
    </lineage>
</organism>
<dbReference type="Pfam" id="PF13041">
    <property type="entry name" value="PPR_2"/>
    <property type="match status" value="3"/>
</dbReference>
<accession>U5D285</accession>
<dbReference type="Gramene" id="ERN19736">
    <property type="protein sequence ID" value="ERN19736"/>
    <property type="gene ID" value="AMTR_s00062p00213230"/>
</dbReference>